<evidence type="ECO:0008006" key="4">
    <source>
        <dbReference type="Google" id="ProtNLM"/>
    </source>
</evidence>
<feature type="transmembrane region" description="Helical" evidence="1">
    <location>
        <begin position="40"/>
        <end position="61"/>
    </location>
</feature>
<evidence type="ECO:0000256" key="1">
    <source>
        <dbReference type="SAM" id="Phobius"/>
    </source>
</evidence>
<dbReference type="STRING" id="1118202.SAMN05443429_11047"/>
<dbReference type="AlphaFoldDB" id="A0A1M6GW14"/>
<feature type="transmembrane region" description="Helical" evidence="1">
    <location>
        <begin position="167"/>
        <end position="189"/>
    </location>
</feature>
<feature type="transmembrane region" description="Helical" evidence="1">
    <location>
        <begin position="7"/>
        <end position="28"/>
    </location>
</feature>
<name>A0A1M6GW14_9FLAO</name>
<keyword evidence="1" id="KW-1133">Transmembrane helix</keyword>
<dbReference type="Proteomes" id="UP000184335">
    <property type="component" value="Unassembled WGS sequence"/>
</dbReference>
<accession>A0A1M6GW14</accession>
<gene>
    <name evidence="2" type="ORF">SAMN05443429_11047</name>
</gene>
<keyword evidence="3" id="KW-1185">Reference proteome</keyword>
<sequence>MKLARNPYVVGFLIFIITAGIFFVLNIFFRDVNYYRNTMIVAAFVAPLISGVGAFLSVYYQGRTKRKVSFRDAYGRAFVPMFVGGILTTATMFAYINYIDKDTKQLLNYQFIESFKQSLEDEYQKAKKIVIPNSEEDKELEQKYAEAKVRIAAKEAKNEDVFTAKNFGYVFAGYCAFYLLLSLFFGSFFRTRNPS</sequence>
<evidence type="ECO:0000313" key="2">
    <source>
        <dbReference type="EMBL" id="SHJ14095.1"/>
    </source>
</evidence>
<organism evidence="2 3">
    <name type="scientific">Cruoricaptor ignavus</name>
    <dbReference type="NCBI Taxonomy" id="1118202"/>
    <lineage>
        <taxon>Bacteria</taxon>
        <taxon>Pseudomonadati</taxon>
        <taxon>Bacteroidota</taxon>
        <taxon>Flavobacteriia</taxon>
        <taxon>Flavobacteriales</taxon>
        <taxon>Weeksellaceae</taxon>
        <taxon>Cruoricaptor</taxon>
    </lineage>
</organism>
<dbReference type="EMBL" id="FQYI01000010">
    <property type="protein sequence ID" value="SHJ14095.1"/>
    <property type="molecule type" value="Genomic_DNA"/>
</dbReference>
<keyword evidence="1" id="KW-0812">Transmembrane</keyword>
<dbReference type="InterPro" id="IPR025250">
    <property type="entry name" value="DUF4199"/>
</dbReference>
<proteinExistence type="predicted"/>
<reference evidence="2 3" key="1">
    <citation type="submission" date="2016-11" db="EMBL/GenBank/DDBJ databases">
        <authorList>
            <person name="Jaros S."/>
            <person name="Januszkiewicz K."/>
            <person name="Wedrychowicz H."/>
        </authorList>
    </citation>
    <scope>NUCLEOTIDE SEQUENCE [LARGE SCALE GENOMIC DNA]</scope>
    <source>
        <strain evidence="2 3">DSM 25479</strain>
    </source>
</reference>
<dbReference type="OrthoDB" id="1273153at2"/>
<protein>
    <recommendedName>
        <fullName evidence="4">DUF4199 domain-containing protein</fullName>
    </recommendedName>
</protein>
<feature type="transmembrane region" description="Helical" evidence="1">
    <location>
        <begin position="73"/>
        <end position="96"/>
    </location>
</feature>
<keyword evidence="1" id="KW-0472">Membrane</keyword>
<dbReference type="Pfam" id="PF13858">
    <property type="entry name" value="DUF4199"/>
    <property type="match status" value="1"/>
</dbReference>
<evidence type="ECO:0000313" key="3">
    <source>
        <dbReference type="Proteomes" id="UP000184335"/>
    </source>
</evidence>